<gene>
    <name evidence="3" type="ORF">MPIPNATIZW_LOCUS2851</name>
</gene>
<dbReference type="PANTHER" id="PTHR16155:SF18">
    <property type="entry name" value="STERILE ALPHA MOTIF DOMAIN-CONTAINING PROTEIN 9-LIKE"/>
    <property type="match status" value="1"/>
</dbReference>
<sequence length="167" mass="19682">MSEQVNPPEMTKDWNKERVKQWVTEDLKIDEKYGQILFSEEVTGLVLQELTEKDLRDMGLPRGPALLIKRMYDRLNNIFPENHNQDSGQLEHTKTFKKHQKKPQQTQKEEQSMPSNIDHNLRETKDTKEQESVLIKENALNEAVTTKDKQKEKLKAEQLTCMPYPFD</sequence>
<feature type="compositionally biased region" description="Basic and acidic residues" evidence="1">
    <location>
        <begin position="119"/>
        <end position="131"/>
    </location>
</feature>
<evidence type="ECO:0000256" key="1">
    <source>
        <dbReference type="SAM" id="MobiDB-lite"/>
    </source>
</evidence>
<dbReference type="SUPFAM" id="SSF47769">
    <property type="entry name" value="SAM/Pointed domain"/>
    <property type="match status" value="1"/>
</dbReference>
<dbReference type="Proteomes" id="UP001314169">
    <property type="component" value="Chromosome 11"/>
</dbReference>
<accession>A0ABN9ZCJ8</accession>
<dbReference type="PANTHER" id="PTHR16155">
    <property type="entry name" value="DED DOMAIN-CONTAINING PROTEIN"/>
    <property type="match status" value="1"/>
</dbReference>
<dbReference type="InterPro" id="IPR001660">
    <property type="entry name" value="SAM"/>
</dbReference>
<dbReference type="PROSITE" id="PS50105">
    <property type="entry name" value="SAM_DOMAIN"/>
    <property type="match status" value="1"/>
</dbReference>
<dbReference type="EMBL" id="OY882868">
    <property type="protein sequence ID" value="CAK6434545.1"/>
    <property type="molecule type" value="Genomic_DNA"/>
</dbReference>
<reference evidence="3" key="1">
    <citation type="submission" date="2023-12" db="EMBL/GenBank/DDBJ databases">
        <authorList>
            <person name="Brown T."/>
        </authorList>
    </citation>
    <scope>NUCLEOTIDE SEQUENCE</scope>
</reference>
<evidence type="ECO:0000313" key="3">
    <source>
        <dbReference type="EMBL" id="CAK6434545.1"/>
    </source>
</evidence>
<feature type="region of interest" description="Disordered" evidence="1">
    <location>
        <begin position="79"/>
        <end position="132"/>
    </location>
</feature>
<evidence type="ECO:0000313" key="4">
    <source>
        <dbReference type="Proteomes" id="UP001314169"/>
    </source>
</evidence>
<proteinExistence type="predicted"/>
<organism evidence="3 4">
    <name type="scientific">Pipistrellus nathusii</name>
    <name type="common">Nathusius' pipistrelle</name>
    <dbReference type="NCBI Taxonomy" id="59473"/>
    <lineage>
        <taxon>Eukaryota</taxon>
        <taxon>Metazoa</taxon>
        <taxon>Chordata</taxon>
        <taxon>Craniata</taxon>
        <taxon>Vertebrata</taxon>
        <taxon>Euteleostomi</taxon>
        <taxon>Mammalia</taxon>
        <taxon>Eutheria</taxon>
        <taxon>Laurasiatheria</taxon>
        <taxon>Chiroptera</taxon>
        <taxon>Yangochiroptera</taxon>
        <taxon>Vespertilionidae</taxon>
        <taxon>Pipistrellus</taxon>
    </lineage>
</organism>
<protein>
    <recommendedName>
        <fullName evidence="2">SAM domain-containing protein</fullName>
    </recommendedName>
</protein>
<feature type="domain" description="SAM" evidence="2">
    <location>
        <begin position="14"/>
        <end position="60"/>
    </location>
</feature>
<evidence type="ECO:0000259" key="2">
    <source>
        <dbReference type="PROSITE" id="PS50105"/>
    </source>
</evidence>
<dbReference type="InterPro" id="IPR013761">
    <property type="entry name" value="SAM/pointed_sf"/>
</dbReference>
<name>A0ABN9ZCJ8_PIPNA</name>
<dbReference type="Gene3D" id="1.10.150.50">
    <property type="entry name" value="Transcription Factor, Ets-1"/>
    <property type="match status" value="1"/>
</dbReference>
<keyword evidence="4" id="KW-1185">Reference proteome</keyword>